<dbReference type="PIRSF" id="PIRSF006639">
    <property type="entry name" value="UCP006639_pph"/>
    <property type="match status" value="1"/>
</dbReference>
<dbReference type="InterPro" id="IPR004518">
    <property type="entry name" value="MazG-like_dom"/>
</dbReference>
<evidence type="ECO:0000313" key="2">
    <source>
        <dbReference type="EMBL" id="GLC27001.1"/>
    </source>
</evidence>
<dbReference type="Pfam" id="PF03819">
    <property type="entry name" value="MazG"/>
    <property type="match status" value="1"/>
</dbReference>
<reference evidence="2" key="1">
    <citation type="submission" date="2022-08" db="EMBL/GenBank/DDBJ databases">
        <title>Draft genome sequencing of Roseisolibacter agri AW1220.</title>
        <authorList>
            <person name="Tobiishi Y."/>
            <person name="Tonouchi A."/>
        </authorList>
    </citation>
    <scope>NUCLEOTIDE SEQUENCE</scope>
    <source>
        <strain evidence="2">AW1220</strain>
    </source>
</reference>
<organism evidence="2 3">
    <name type="scientific">Roseisolibacter agri</name>
    <dbReference type="NCBI Taxonomy" id="2014610"/>
    <lineage>
        <taxon>Bacteria</taxon>
        <taxon>Pseudomonadati</taxon>
        <taxon>Gemmatimonadota</taxon>
        <taxon>Gemmatimonadia</taxon>
        <taxon>Gemmatimonadales</taxon>
        <taxon>Gemmatimonadaceae</taxon>
        <taxon>Roseisolibacter</taxon>
    </lineage>
</organism>
<dbReference type="InterPro" id="IPR011379">
    <property type="entry name" value="MazG-related_GP37"/>
</dbReference>
<protein>
    <submittedName>
        <fullName evidence="2">Nucleotide pyrophosphohydrolase</fullName>
    </submittedName>
</protein>
<dbReference type="CDD" id="cd11541">
    <property type="entry name" value="NTP-PPase_u4"/>
    <property type="match status" value="1"/>
</dbReference>
<comment type="caution">
    <text evidence="2">The sequence shown here is derived from an EMBL/GenBank/DDBJ whole genome shotgun (WGS) entry which is preliminary data.</text>
</comment>
<dbReference type="EMBL" id="BRXS01000005">
    <property type="protein sequence ID" value="GLC27001.1"/>
    <property type="molecule type" value="Genomic_DNA"/>
</dbReference>
<dbReference type="Proteomes" id="UP001161325">
    <property type="component" value="Unassembled WGS sequence"/>
</dbReference>
<proteinExistence type="predicted"/>
<evidence type="ECO:0000259" key="1">
    <source>
        <dbReference type="Pfam" id="PF03819"/>
    </source>
</evidence>
<keyword evidence="3" id="KW-1185">Reference proteome</keyword>
<feature type="domain" description="NTP pyrophosphohydrolase MazG-like" evidence="1">
    <location>
        <begin position="27"/>
        <end position="98"/>
    </location>
</feature>
<dbReference type="AlphaFoldDB" id="A0AA37QC34"/>
<accession>A0AA37QC34</accession>
<dbReference type="SUPFAM" id="SSF101386">
    <property type="entry name" value="all-alpha NTP pyrophosphatases"/>
    <property type="match status" value="1"/>
</dbReference>
<evidence type="ECO:0000313" key="3">
    <source>
        <dbReference type="Proteomes" id="UP001161325"/>
    </source>
</evidence>
<gene>
    <name evidence="2" type="ORF">rosag_35140</name>
</gene>
<dbReference type="Gene3D" id="1.10.287.1080">
    <property type="entry name" value="MazG-like"/>
    <property type="match status" value="1"/>
</dbReference>
<dbReference type="PANTHER" id="PTHR46523">
    <property type="entry name" value="DCTP PYROPHOSPHATASE 1"/>
    <property type="match status" value="1"/>
</dbReference>
<sequence length="111" mass="12222">MTLDDYQQLAARTIRPGRPPEQALANWALGLTGEAGEVAEHVKKHLFHGGPLDRTAVVKELGDILWYVAAMAGAVGVSLDEIGTTNIEKLRRRYPEGFEEHRSLNRAADDT</sequence>
<dbReference type="InterPro" id="IPR052555">
    <property type="entry name" value="dCTP_Pyrophosphatase"/>
</dbReference>
<dbReference type="RefSeq" id="WP_284351449.1">
    <property type="nucleotide sequence ID" value="NZ_BRXS01000005.1"/>
</dbReference>
<name>A0AA37QC34_9BACT</name>
<dbReference type="PANTHER" id="PTHR46523:SF1">
    <property type="entry name" value="DCTP PYROPHOSPHATASE 1"/>
    <property type="match status" value="1"/>
</dbReference>